<dbReference type="AlphaFoldDB" id="T1JSM7"/>
<evidence type="ECO:0000313" key="2">
    <source>
        <dbReference type="Proteomes" id="UP000015104"/>
    </source>
</evidence>
<dbReference type="EMBL" id="CAEY01000463">
    <property type="status" value="NOT_ANNOTATED_CDS"/>
    <property type="molecule type" value="Genomic_DNA"/>
</dbReference>
<evidence type="ECO:0000313" key="1">
    <source>
        <dbReference type="EnsemblMetazoa" id="tetur01g11080.1"/>
    </source>
</evidence>
<reference evidence="1" key="2">
    <citation type="submission" date="2015-06" db="UniProtKB">
        <authorList>
            <consortium name="EnsemblMetazoa"/>
        </authorList>
    </citation>
    <scope>IDENTIFICATION</scope>
</reference>
<dbReference type="EnsemblMetazoa" id="tetur01g11080.1">
    <property type="protein sequence ID" value="tetur01g11080.1"/>
    <property type="gene ID" value="tetur01g11080"/>
</dbReference>
<organism evidence="1 2">
    <name type="scientific">Tetranychus urticae</name>
    <name type="common">Two-spotted spider mite</name>
    <dbReference type="NCBI Taxonomy" id="32264"/>
    <lineage>
        <taxon>Eukaryota</taxon>
        <taxon>Metazoa</taxon>
        <taxon>Ecdysozoa</taxon>
        <taxon>Arthropoda</taxon>
        <taxon>Chelicerata</taxon>
        <taxon>Arachnida</taxon>
        <taxon>Acari</taxon>
        <taxon>Acariformes</taxon>
        <taxon>Trombidiformes</taxon>
        <taxon>Prostigmata</taxon>
        <taxon>Eleutherengona</taxon>
        <taxon>Raphignathae</taxon>
        <taxon>Tetranychoidea</taxon>
        <taxon>Tetranychidae</taxon>
        <taxon>Tetranychus</taxon>
    </lineage>
</organism>
<name>T1JSM7_TETUR</name>
<accession>T1JSM7</accession>
<proteinExistence type="predicted"/>
<dbReference type="Proteomes" id="UP000015104">
    <property type="component" value="Unassembled WGS sequence"/>
</dbReference>
<reference evidence="2" key="1">
    <citation type="submission" date="2011-08" db="EMBL/GenBank/DDBJ databases">
        <authorList>
            <person name="Rombauts S."/>
        </authorList>
    </citation>
    <scope>NUCLEOTIDE SEQUENCE</scope>
    <source>
        <strain evidence="2">London</strain>
    </source>
</reference>
<dbReference type="HOGENOM" id="CLU_3415407_0_0_1"/>
<keyword evidence="2" id="KW-1185">Reference proteome</keyword>
<sequence length="27" mass="3150">MSMLKLLTSETTMRPIHHQLVIARNDI</sequence>
<protein>
    <submittedName>
        <fullName evidence="1">Uncharacterized protein</fullName>
    </submittedName>
</protein>